<dbReference type="GO" id="GO:0033499">
    <property type="term" value="P:galactose catabolic process via UDP-galactose, Leloir pathway"/>
    <property type="evidence" value="ECO:0007669"/>
    <property type="project" value="TreeGrafter"/>
</dbReference>
<organism evidence="5">
    <name type="scientific">freshwater metagenome</name>
    <dbReference type="NCBI Taxonomy" id="449393"/>
    <lineage>
        <taxon>unclassified sequences</taxon>
        <taxon>metagenomes</taxon>
        <taxon>ecological metagenomes</taxon>
    </lineage>
</organism>
<dbReference type="SUPFAM" id="SSF74650">
    <property type="entry name" value="Galactose mutarotase-like"/>
    <property type="match status" value="1"/>
</dbReference>
<evidence type="ECO:0008006" key="6">
    <source>
        <dbReference type="Google" id="ProtNLM"/>
    </source>
</evidence>
<comment type="similarity">
    <text evidence="2">Belongs to the aldose epimerase family.</text>
</comment>
<reference evidence="5" key="1">
    <citation type="submission" date="2014-06" db="EMBL/GenBank/DDBJ databases">
        <title>Key roles for freshwater Actinobacteria revealed by deep metagenomic sequencing.</title>
        <authorList>
            <person name="Ghai R."/>
            <person name="Mizuno C.M."/>
            <person name="Picazo A."/>
            <person name="Camacho A."/>
            <person name="Rodriguez-Valera F."/>
        </authorList>
    </citation>
    <scope>NUCLEOTIDE SEQUENCE</scope>
</reference>
<dbReference type="PANTHER" id="PTHR10091:SF0">
    <property type="entry name" value="GALACTOSE MUTAROTASE"/>
    <property type="match status" value="1"/>
</dbReference>
<dbReference type="Gene3D" id="2.70.98.10">
    <property type="match status" value="1"/>
</dbReference>
<proteinExistence type="inferred from homology"/>
<keyword evidence="4" id="KW-0119">Carbohydrate metabolism</keyword>
<dbReference type="Pfam" id="PF01263">
    <property type="entry name" value="Aldose_epim"/>
    <property type="match status" value="1"/>
</dbReference>
<dbReference type="InterPro" id="IPR047215">
    <property type="entry name" value="Galactose_mutarotase-like"/>
</dbReference>
<evidence type="ECO:0000313" key="5">
    <source>
        <dbReference type="EMBL" id="KGA21168.1"/>
    </source>
</evidence>
<comment type="pathway">
    <text evidence="1">Carbohydrate metabolism; hexose metabolism.</text>
</comment>
<dbReference type="GO" id="GO:0006006">
    <property type="term" value="P:glucose metabolic process"/>
    <property type="evidence" value="ECO:0007669"/>
    <property type="project" value="TreeGrafter"/>
</dbReference>
<dbReference type="PIRSF" id="PIRSF005096">
    <property type="entry name" value="GALM"/>
    <property type="match status" value="1"/>
</dbReference>
<protein>
    <recommendedName>
        <fullName evidence="6">Aldose 1-epimerase</fullName>
    </recommendedName>
</protein>
<dbReference type="InterPro" id="IPR011013">
    <property type="entry name" value="Gal_mutarotase_sf_dom"/>
</dbReference>
<dbReference type="UniPathway" id="UPA00242"/>
<evidence type="ECO:0000256" key="4">
    <source>
        <dbReference type="ARBA" id="ARBA00023277"/>
    </source>
</evidence>
<keyword evidence="3" id="KW-0413">Isomerase</keyword>
<sequence length="323" mass="35015">MTLAPFGARLVDVRMPDRDGHLDNCVLGFDDEADYVLHVDTYMGATIGRVAGRSANARFVGGGLSLTLEPNDSSHTLHSGPHGSLDRVTWSAEPVTESRGTGVCFSTVSPDGAGGYPGNLRAAATYLLNDDNEITCELRASADRATPVAMTQHAYWNLSSGGRESVLDHELWVASDQVFGMTADLVATGEMWDVTDTGFDFRLARTMRDRLPEETGVPWPGLDHTYELRASSEGKRQPVASLYSSSTGRRMDIITTEPALQVYLGCHLTNISGRDGATYVPGAGVCLETVRFPDSPLLPQLPTIVLASGDEYEHHTTYRFTTK</sequence>
<dbReference type="InterPro" id="IPR008183">
    <property type="entry name" value="Aldose_1/G6P_1-epimerase"/>
</dbReference>
<gene>
    <name evidence="5" type="ORF">GM51_3345</name>
</gene>
<dbReference type="PANTHER" id="PTHR10091">
    <property type="entry name" value="ALDOSE-1-EPIMERASE"/>
    <property type="match status" value="1"/>
</dbReference>
<evidence type="ECO:0000256" key="1">
    <source>
        <dbReference type="ARBA" id="ARBA00005028"/>
    </source>
</evidence>
<accession>A0A094SR15</accession>
<dbReference type="GO" id="GO:0030246">
    <property type="term" value="F:carbohydrate binding"/>
    <property type="evidence" value="ECO:0007669"/>
    <property type="project" value="InterPro"/>
</dbReference>
<comment type="caution">
    <text evidence="5">The sequence shown here is derived from an EMBL/GenBank/DDBJ whole genome shotgun (WGS) entry which is preliminary data.</text>
</comment>
<name>A0A094SR15_9ZZZZ</name>
<dbReference type="AlphaFoldDB" id="A0A094SR15"/>
<dbReference type="InterPro" id="IPR015443">
    <property type="entry name" value="Aldose_1-epimerase"/>
</dbReference>
<dbReference type="GO" id="GO:0004034">
    <property type="term" value="F:aldose 1-epimerase activity"/>
    <property type="evidence" value="ECO:0007669"/>
    <property type="project" value="TreeGrafter"/>
</dbReference>
<dbReference type="EMBL" id="JNSL01000012">
    <property type="protein sequence ID" value="KGA21168.1"/>
    <property type="molecule type" value="Genomic_DNA"/>
</dbReference>
<evidence type="ECO:0000256" key="2">
    <source>
        <dbReference type="ARBA" id="ARBA00006206"/>
    </source>
</evidence>
<dbReference type="InterPro" id="IPR014718">
    <property type="entry name" value="GH-type_carb-bd"/>
</dbReference>
<dbReference type="CDD" id="cd09019">
    <property type="entry name" value="galactose_mutarotase_like"/>
    <property type="match status" value="1"/>
</dbReference>
<evidence type="ECO:0000256" key="3">
    <source>
        <dbReference type="ARBA" id="ARBA00023235"/>
    </source>
</evidence>